<evidence type="ECO:0000313" key="1">
    <source>
        <dbReference type="EMBL" id="VFK13693.1"/>
    </source>
</evidence>
<dbReference type="EMBL" id="CAADFP010000095">
    <property type="protein sequence ID" value="VFK29798.1"/>
    <property type="molecule type" value="Genomic_DNA"/>
</dbReference>
<proteinExistence type="predicted"/>
<sequence length="111" mass="12782">MFRIFRESNYNLIQNKQWNGLLIEGNPSKYQELVQTYTGVERAHCVSGLVAPGKGSDALDAHLERNGLPTDPDLLSIDIDGNDYHVWSSLGCSLRRRRFFRNFCFSDTWNQ</sequence>
<dbReference type="AlphaFoldDB" id="A0A450W9H7"/>
<reference evidence="1" key="1">
    <citation type="submission" date="2019-02" db="EMBL/GenBank/DDBJ databases">
        <authorList>
            <person name="Gruber-Vodicka R. H."/>
            <person name="Seah K. B. B."/>
        </authorList>
    </citation>
    <scope>NUCLEOTIDE SEQUENCE</scope>
    <source>
        <strain evidence="1">BECK_S312</strain>
        <strain evidence="2">BECK_S426</strain>
    </source>
</reference>
<accession>A0A450W9H7</accession>
<protein>
    <recommendedName>
        <fullName evidence="3">Methyltransferase FkbM domain-containing protein</fullName>
    </recommendedName>
</protein>
<dbReference type="EMBL" id="CAADFM010000093">
    <property type="protein sequence ID" value="VFK13693.1"/>
    <property type="molecule type" value="Genomic_DNA"/>
</dbReference>
<name>A0A450W9H7_9GAMM</name>
<organism evidence="1">
    <name type="scientific">Candidatus Kentrum sp. LPFa</name>
    <dbReference type="NCBI Taxonomy" id="2126335"/>
    <lineage>
        <taxon>Bacteria</taxon>
        <taxon>Pseudomonadati</taxon>
        <taxon>Pseudomonadota</taxon>
        <taxon>Gammaproteobacteria</taxon>
        <taxon>Candidatus Kentrum</taxon>
    </lineage>
</organism>
<evidence type="ECO:0008006" key="3">
    <source>
        <dbReference type="Google" id="ProtNLM"/>
    </source>
</evidence>
<gene>
    <name evidence="1" type="ORF">BECKLPF1236A_GA0070988_100934</name>
    <name evidence="2" type="ORF">BECKLPF1236C_GA0070990_100958</name>
</gene>
<evidence type="ECO:0000313" key="2">
    <source>
        <dbReference type="EMBL" id="VFK29798.1"/>
    </source>
</evidence>